<dbReference type="OrthoDB" id="783678at2"/>
<proteinExistence type="predicted"/>
<sequence>MKIFLSFLQGPEHYPVPAYSFWQYYIKNGIEEAGDQWDECPGADWAMGLLPLSKPDLDKWRVQIWEKTIDYIKKNRPDFFLSYLYPHQIDVNAINEIKKSGIPCINFFCDNYREFDRIPNAFGAFDLNWVPEFESLAAYKHAGFKHIHLPMPMWVDPLYRNTNIAESQQVTFIGSADQQRIALFNETAEKIDTLKIYGTGWLGKSKPATAQDSFISKGINQVQFIKKYGLGAYCQKMARRSVNVAVNGQLSDKLNGNLSFEAYIDHTRHSLITLGINRFPSFRFPFKNPGKYSRLRDIEAPMLGACYLTEWTEGLDLLYDIDREIACYSSSEELIFQIGRLDKDKPLRDGIRKKGQQRALSEHSIPHTLKLIKAGL</sequence>
<dbReference type="EMBL" id="CP001681">
    <property type="protein sequence ID" value="ACU06090.1"/>
    <property type="molecule type" value="Genomic_DNA"/>
</dbReference>
<evidence type="ECO:0000313" key="3">
    <source>
        <dbReference type="Proteomes" id="UP000000852"/>
    </source>
</evidence>
<dbReference type="STRING" id="485917.Phep_3899"/>
<dbReference type="Proteomes" id="UP000000852">
    <property type="component" value="Chromosome"/>
</dbReference>
<name>C6XVL5_PEDHD</name>
<accession>C6XVL5</accession>
<dbReference type="Pfam" id="PF13524">
    <property type="entry name" value="Glyco_trans_1_2"/>
    <property type="match status" value="1"/>
</dbReference>
<dbReference type="KEGG" id="phe:Phep_3899"/>
<dbReference type="eggNOG" id="COG4641">
    <property type="taxonomic scope" value="Bacteria"/>
</dbReference>
<protein>
    <recommendedName>
        <fullName evidence="1">Spore protein YkvP/CgeB glycosyl transferase-like domain-containing protein</fullName>
    </recommendedName>
</protein>
<evidence type="ECO:0000313" key="2">
    <source>
        <dbReference type="EMBL" id="ACU06090.1"/>
    </source>
</evidence>
<dbReference type="HOGENOM" id="CLU_735395_0_0_10"/>
<keyword evidence="3" id="KW-1185">Reference proteome</keyword>
<gene>
    <name evidence="2" type="ordered locus">Phep_3899</name>
</gene>
<reference evidence="2 3" key="1">
    <citation type="journal article" date="2009" name="Stand. Genomic Sci.">
        <title>Complete genome sequence of Pedobacter heparinus type strain (HIM 762-3).</title>
        <authorList>
            <person name="Han C."/>
            <person name="Spring S."/>
            <person name="Lapidus A."/>
            <person name="Del Rio T.G."/>
            <person name="Tice H."/>
            <person name="Copeland A."/>
            <person name="Cheng J.F."/>
            <person name="Lucas S."/>
            <person name="Chen F."/>
            <person name="Nolan M."/>
            <person name="Bruce D."/>
            <person name="Goodwin L."/>
            <person name="Pitluck S."/>
            <person name="Ivanova N."/>
            <person name="Mavromatis K."/>
            <person name="Mikhailova N."/>
            <person name="Pati A."/>
            <person name="Chen A."/>
            <person name="Palaniappan K."/>
            <person name="Land M."/>
            <person name="Hauser L."/>
            <person name="Chang Y.J."/>
            <person name="Jeffries C.C."/>
            <person name="Saunders E."/>
            <person name="Chertkov O."/>
            <person name="Brettin T."/>
            <person name="Goker M."/>
            <person name="Rohde M."/>
            <person name="Bristow J."/>
            <person name="Eisen J.A."/>
            <person name="Markowitz V."/>
            <person name="Hugenholtz P."/>
            <person name="Kyrpides N.C."/>
            <person name="Klenk H.P."/>
            <person name="Detter J.C."/>
        </authorList>
    </citation>
    <scope>NUCLEOTIDE SEQUENCE [LARGE SCALE GENOMIC DNA]</scope>
    <source>
        <strain evidence="3">ATCC 13125 / DSM 2366 / CIP 104194 / JCM 7457 / NBRC 12017 / NCIMB 9290 / NRRL B-14731 / HIM 762-3</strain>
    </source>
</reference>
<feature type="domain" description="Spore protein YkvP/CgeB glycosyl transferase-like" evidence="1">
    <location>
        <begin position="251"/>
        <end position="371"/>
    </location>
</feature>
<dbReference type="AlphaFoldDB" id="C6XVL5"/>
<evidence type="ECO:0000259" key="1">
    <source>
        <dbReference type="Pfam" id="PF13524"/>
    </source>
</evidence>
<dbReference type="InterPro" id="IPR055259">
    <property type="entry name" value="YkvP/CgeB_Glyco_trans-like"/>
</dbReference>
<dbReference type="RefSeq" id="WP_015809699.1">
    <property type="nucleotide sequence ID" value="NC_013061.1"/>
</dbReference>
<organism evidence="2 3">
    <name type="scientific">Pedobacter heparinus (strain ATCC 13125 / DSM 2366 / CIP 104194 / JCM 7457 / NBRC 12017 / NCIMB 9290 / NRRL B-14731 / HIM 762-3)</name>
    <dbReference type="NCBI Taxonomy" id="485917"/>
    <lineage>
        <taxon>Bacteria</taxon>
        <taxon>Pseudomonadati</taxon>
        <taxon>Bacteroidota</taxon>
        <taxon>Sphingobacteriia</taxon>
        <taxon>Sphingobacteriales</taxon>
        <taxon>Sphingobacteriaceae</taxon>
        <taxon>Pedobacter</taxon>
    </lineage>
</organism>